<keyword evidence="1" id="KW-0472">Membrane</keyword>
<keyword evidence="1" id="KW-0812">Transmembrane</keyword>
<keyword evidence="3" id="KW-1185">Reference proteome</keyword>
<protein>
    <submittedName>
        <fullName evidence="2">Uncharacterized protein</fullName>
    </submittedName>
</protein>
<name>A0A0F4PLL0_9GAMM</name>
<proteinExistence type="predicted"/>
<evidence type="ECO:0000313" key="3">
    <source>
        <dbReference type="Proteomes" id="UP000033664"/>
    </source>
</evidence>
<gene>
    <name evidence="2" type="ORF">TW72_17290</name>
</gene>
<dbReference type="PATRIC" id="fig|151081.8.peg.2412"/>
<dbReference type="OrthoDB" id="7068766at2"/>
<dbReference type="RefSeq" id="WP_045979741.1">
    <property type="nucleotide sequence ID" value="NZ_JXXY01000012.1"/>
</dbReference>
<dbReference type="GeneID" id="58230251"/>
<comment type="caution">
    <text evidence="2">The sequence shown here is derived from an EMBL/GenBank/DDBJ whole genome shotgun (WGS) entry which is preliminary data.</text>
</comment>
<organism evidence="2 3">
    <name type="scientific">Pseudoalteromonas ruthenica</name>
    <dbReference type="NCBI Taxonomy" id="151081"/>
    <lineage>
        <taxon>Bacteria</taxon>
        <taxon>Pseudomonadati</taxon>
        <taxon>Pseudomonadota</taxon>
        <taxon>Gammaproteobacteria</taxon>
        <taxon>Alteromonadales</taxon>
        <taxon>Pseudoalteromonadaceae</taxon>
        <taxon>Pseudoalteromonas</taxon>
    </lineage>
</organism>
<keyword evidence="1" id="KW-1133">Transmembrane helix</keyword>
<evidence type="ECO:0000313" key="2">
    <source>
        <dbReference type="EMBL" id="KJY96312.1"/>
    </source>
</evidence>
<sequence length="125" mass="14331">MKKALKIIGVITTVLVLIGVGAYLYIFRQQEIAIRLIPNEFEYCGKKVWGNDKNYQEIVTWLKQNKEGWVLSYVTYVPKQVYRHPAFTVNVMEGGVAVSYKTDYGYPQYAKTINHGINLECTSNS</sequence>
<dbReference type="Proteomes" id="UP000033664">
    <property type="component" value="Unassembled WGS sequence"/>
</dbReference>
<dbReference type="AlphaFoldDB" id="A0A0F4PLL0"/>
<evidence type="ECO:0000256" key="1">
    <source>
        <dbReference type="SAM" id="Phobius"/>
    </source>
</evidence>
<accession>A0A0F4PLL0</accession>
<feature type="transmembrane region" description="Helical" evidence="1">
    <location>
        <begin position="7"/>
        <end position="26"/>
    </location>
</feature>
<dbReference type="EMBL" id="JXXZ01000018">
    <property type="protein sequence ID" value="KJY96312.1"/>
    <property type="molecule type" value="Genomic_DNA"/>
</dbReference>
<reference evidence="2 3" key="1">
    <citation type="journal article" date="2015" name="BMC Genomics">
        <title>Genome mining reveals unlocked bioactive potential of marine Gram-negative bacteria.</title>
        <authorList>
            <person name="Machado H."/>
            <person name="Sonnenschein E.C."/>
            <person name="Melchiorsen J."/>
            <person name="Gram L."/>
        </authorList>
    </citation>
    <scope>NUCLEOTIDE SEQUENCE [LARGE SCALE GENOMIC DNA]</scope>
    <source>
        <strain evidence="2 3">S3137</strain>
    </source>
</reference>